<dbReference type="AlphaFoldDB" id="A0A8H6H7E5"/>
<comment type="caution">
    <text evidence="2">The sequence shown here is derived from an EMBL/GenBank/DDBJ whole genome shotgun (WGS) entry which is preliminary data.</text>
</comment>
<dbReference type="EMBL" id="JACGCI010000499">
    <property type="protein sequence ID" value="KAF6740832.1"/>
    <property type="molecule type" value="Genomic_DNA"/>
</dbReference>
<sequence>MSLCPVYAVSSYDRVGGDRVLVGGILRTINSSQLDGPGAEHVRLAARNVTGPPSDVPTSPSASSISSFPSTIWPPLATSPLALPTSASPPSASLSATPAAATIGLPATPGPSTPTESTVNANASVVGLAQAATPAPSTPTESTVNANASVVGLAQAATACAQNFTRPFESTIDDRCTRPSAPTPYATRLAHYPLPRLPAPLIPSPFEDPGSAPMASGSRPFELPPVILPGSRMSLDFDDDDSDSDGQSSAEGPKLDKDSESVDIQLYVDAARGITHCACRIWYYLLSANRSNQPMR</sequence>
<feature type="compositionally biased region" description="Low complexity" evidence="1">
    <location>
        <begin position="52"/>
        <end position="67"/>
    </location>
</feature>
<name>A0A8H6H7E5_9AGAR</name>
<proteinExistence type="predicted"/>
<evidence type="ECO:0000313" key="2">
    <source>
        <dbReference type="EMBL" id="KAF6740832.1"/>
    </source>
</evidence>
<evidence type="ECO:0000313" key="3">
    <source>
        <dbReference type="Proteomes" id="UP000521943"/>
    </source>
</evidence>
<keyword evidence="3" id="KW-1185">Reference proteome</keyword>
<reference evidence="2 3" key="1">
    <citation type="submission" date="2020-07" db="EMBL/GenBank/DDBJ databases">
        <title>Comparative genomics of pyrophilous fungi reveals a link between fire events and developmental genes.</title>
        <authorList>
            <consortium name="DOE Joint Genome Institute"/>
            <person name="Steindorff A.S."/>
            <person name="Carver A."/>
            <person name="Calhoun S."/>
            <person name="Stillman K."/>
            <person name="Liu H."/>
            <person name="Lipzen A."/>
            <person name="Pangilinan J."/>
            <person name="Labutti K."/>
            <person name="Bruns T.D."/>
            <person name="Grigoriev I.V."/>
        </authorList>
    </citation>
    <scope>NUCLEOTIDE SEQUENCE [LARGE SCALE GENOMIC DNA]</scope>
    <source>
        <strain evidence="2 3">CBS 144469</strain>
    </source>
</reference>
<dbReference type="Proteomes" id="UP000521943">
    <property type="component" value="Unassembled WGS sequence"/>
</dbReference>
<feature type="region of interest" description="Disordered" evidence="1">
    <location>
        <begin position="48"/>
        <end position="67"/>
    </location>
</feature>
<accession>A0A8H6H7E5</accession>
<feature type="region of interest" description="Disordered" evidence="1">
    <location>
        <begin position="202"/>
        <end position="258"/>
    </location>
</feature>
<organism evidence="2 3">
    <name type="scientific">Ephemerocybe angulata</name>
    <dbReference type="NCBI Taxonomy" id="980116"/>
    <lineage>
        <taxon>Eukaryota</taxon>
        <taxon>Fungi</taxon>
        <taxon>Dikarya</taxon>
        <taxon>Basidiomycota</taxon>
        <taxon>Agaricomycotina</taxon>
        <taxon>Agaricomycetes</taxon>
        <taxon>Agaricomycetidae</taxon>
        <taxon>Agaricales</taxon>
        <taxon>Agaricineae</taxon>
        <taxon>Psathyrellaceae</taxon>
        <taxon>Ephemerocybe</taxon>
    </lineage>
</organism>
<evidence type="ECO:0000256" key="1">
    <source>
        <dbReference type="SAM" id="MobiDB-lite"/>
    </source>
</evidence>
<gene>
    <name evidence="2" type="ORF">DFP72DRAFT_864920</name>
</gene>
<protein>
    <submittedName>
        <fullName evidence="2">Uncharacterized protein</fullName>
    </submittedName>
</protein>